<dbReference type="AlphaFoldDB" id="A0A8H5C950"/>
<accession>A0A8H5C950</accession>
<evidence type="ECO:0008006" key="4">
    <source>
        <dbReference type="Google" id="ProtNLM"/>
    </source>
</evidence>
<keyword evidence="3" id="KW-1185">Reference proteome</keyword>
<evidence type="ECO:0000313" key="2">
    <source>
        <dbReference type="EMBL" id="KAF5336292.1"/>
    </source>
</evidence>
<feature type="compositionally biased region" description="Polar residues" evidence="1">
    <location>
        <begin position="420"/>
        <end position="437"/>
    </location>
</feature>
<dbReference type="OrthoDB" id="3066004at2759"/>
<protein>
    <recommendedName>
        <fullName evidence="4">Gag protein</fullName>
    </recommendedName>
</protein>
<proteinExistence type="predicted"/>
<name>A0A8H5C950_9AGAR</name>
<gene>
    <name evidence="2" type="ORF">D9758_014468</name>
</gene>
<organism evidence="2 3">
    <name type="scientific">Tetrapyrgos nigripes</name>
    <dbReference type="NCBI Taxonomy" id="182062"/>
    <lineage>
        <taxon>Eukaryota</taxon>
        <taxon>Fungi</taxon>
        <taxon>Dikarya</taxon>
        <taxon>Basidiomycota</taxon>
        <taxon>Agaricomycotina</taxon>
        <taxon>Agaricomycetes</taxon>
        <taxon>Agaricomycetidae</taxon>
        <taxon>Agaricales</taxon>
        <taxon>Marasmiineae</taxon>
        <taxon>Marasmiaceae</taxon>
        <taxon>Tetrapyrgos</taxon>
    </lineage>
</organism>
<feature type="compositionally biased region" description="Low complexity" evidence="1">
    <location>
        <begin position="147"/>
        <end position="163"/>
    </location>
</feature>
<dbReference type="Pfam" id="PF14223">
    <property type="entry name" value="Retrotran_gag_2"/>
    <property type="match status" value="1"/>
</dbReference>
<evidence type="ECO:0000256" key="1">
    <source>
        <dbReference type="SAM" id="MobiDB-lite"/>
    </source>
</evidence>
<feature type="compositionally biased region" description="Pro residues" evidence="1">
    <location>
        <begin position="175"/>
        <end position="210"/>
    </location>
</feature>
<feature type="compositionally biased region" description="Acidic residues" evidence="1">
    <location>
        <begin position="211"/>
        <end position="225"/>
    </location>
</feature>
<reference evidence="2 3" key="1">
    <citation type="journal article" date="2020" name="ISME J.">
        <title>Uncovering the hidden diversity of litter-decomposition mechanisms in mushroom-forming fungi.</title>
        <authorList>
            <person name="Floudas D."/>
            <person name="Bentzer J."/>
            <person name="Ahren D."/>
            <person name="Johansson T."/>
            <person name="Persson P."/>
            <person name="Tunlid A."/>
        </authorList>
    </citation>
    <scope>NUCLEOTIDE SEQUENCE [LARGE SCALE GENOMIC DNA]</scope>
    <source>
        <strain evidence="2 3">CBS 291.85</strain>
    </source>
</reference>
<feature type="region of interest" description="Disordered" evidence="1">
    <location>
        <begin position="1"/>
        <end position="50"/>
    </location>
</feature>
<evidence type="ECO:0000313" key="3">
    <source>
        <dbReference type="Proteomes" id="UP000559256"/>
    </source>
</evidence>
<dbReference type="EMBL" id="JAACJM010000228">
    <property type="protein sequence ID" value="KAF5336292.1"/>
    <property type="molecule type" value="Genomic_DNA"/>
</dbReference>
<sequence>MTSSSQHYSSRHRSPAPRVNNPKQTTRAQSGSRNQSRRGSPRPQEYVPPAPDLHCAYQAHVYDFDDYIDCFWDIESKEFYRCNKTAHPCPNRYNSIPLPPKANPNPWRRHINRGQEPLINSHRERTAPPPRNPLVLPPPGQPREAAPQPSTSSDPQPSSSSVPEAPEQPLKRDPTPPPPNPPSQDPDPNPDPEPHPNPPSSPSPPSNPDPDPSDPDNTIDSDSDSDNNMSKATKAFDKVTKLEKDRSNWSTWVTRVQRAAGSIRYNKYITTEPTSAADQQQQDKDLLNGIISTLPDTIFRRYKNKPTSKELWDALKQDYDAKDPLTEASLEKRLFSLTCTNPAKVGKHLNNLITIMDELGDRGVSIPDSQFKLAIISSTPDMYQATVKALITVYREEPSKLTPEMLIAAICAEAQGKNFASSSNKSQESANYSNDNFQGRGRD</sequence>
<feature type="region of interest" description="Disordered" evidence="1">
    <location>
        <begin position="87"/>
        <end position="230"/>
    </location>
</feature>
<dbReference type="Proteomes" id="UP000559256">
    <property type="component" value="Unassembled WGS sequence"/>
</dbReference>
<feature type="region of interest" description="Disordered" evidence="1">
    <location>
        <begin position="420"/>
        <end position="443"/>
    </location>
</feature>
<feature type="compositionally biased region" description="Pro residues" evidence="1">
    <location>
        <begin position="127"/>
        <end position="141"/>
    </location>
</feature>
<comment type="caution">
    <text evidence="2">The sequence shown here is derived from an EMBL/GenBank/DDBJ whole genome shotgun (WGS) entry which is preliminary data.</text>
</comment>